<name>A0A445MZW0_9BACT</name>
<dbReference type="PANTHER" id="PTHR43566:SF1">
    <property type="entry name" value="AAA+ ATPASE DOMAIN-CONTAINING PROTEIN"/>
    <property type="match status" value="1"/>
</dbReference>
<dbReference type="InterPro" id="IPR041682">
    <property type="entry name" value="AAA_14"/>
</dbReference>
<sequence length="288" mass="33622">MKKRSSYIGIWKELSHGKAMVFLAGPRQAGKTTLAKMIAESFTNSLYWNWDIADHRKHLLEDASFFTRMVRKDATKPFVILDEIHKYRDWKNYLKGVYDEFCEQYLFLISGSGRLDIYQKGGDSLAGRYYLFHLFPFTLSEICNANRSLADFLKNPLDISMDESAARADNWRGLSVLSGFPEPFFSGREKTYRRWSNTYIRQLIREDIRDLTEIKSVQDMETLYTLLPSKIGSPLSVTSLAQTLKVSYNTVRSWLDIMERFYLVFSVPTWTGKIARSIQKERKYVTIQ</sequence>
<protein>
    <submittedName>
        <fullName evidence="3">ATPase, AAA family</fullName>
    </submittedName>
</protein>
<evidence type="ECO:0000313" key="3">
    <source>
        <dbReference type="EMBL" id="SPD75040.1"/>
    </source>
</evidence>
<feature type="domain" description="DUF4143" evidence="2">
    <location>
        <begin position="206"/>
        <end position="285"/>
    </location>
</feature>
<dbReference type="InterPro" id="IPR027417">
    <property type="entry name" value="P-loop_NTPase"/>
</dbReference>
<dbReference type="Gene3D" id="3.40.50.300">
    <property type="entry name" value="P-loop containing nucleotide triphosphate hydrolases"/>
    <property type="match status" value="1"/>
</dbReference>
<evidence type="ECO:0000259" key="1">
    <source>
        <dbReference type="Pfam" id="PF13173"/>
    </source>
</evidence>
<dbReference type="PANTHER" id="PTHR43566">
    <property type="entry name" value="CONSERVED PROTEIN"/>
    <property type="match status" value="1"/>
</dbReference>
<accession>A0A445MZW0</accession>
<dbReference type="AlphaFoldDB" id="A0A445MZW0"/>
<dbReference type="Pfam" id="PF13173">
    <property type="entry name" value="AAA_14"/>
    <property type="match status" value="1"/>
</dbReference>
<proteinExistence type="predicted"/>
<feature type="domain" description="AAA" evidence="1">
    <location>
        <begin position="19"/>
        <end position="143"/>
    </location>
</feature>
<gene>
    <name evidence="3" type="ORF">PITCH_A410021</name>
</gene>
<reference evidence="3" key="1">
    <citation type="submission" date="2018-01" db="EMBL/GenBank/DDBJ databases">
        <authorList>
            <person name="Regsiter A."/>
            <person name="William W."/>
        </authorList>
    </citation>
    <scope>NUCLEOTIDE SEQUENCE</scope>
    <source>
        <strain evidence="3">TRIP AH-1</strain>
    </source>
</reference>
<dbReference type="InterPro" id="IPR025420">
    <property type="entry name" value="DUF4143"/>
</dbReference>
<dbReference type="EMBL" id="OJIN01000183">
    <property type="protein sequence ID" value="SPD75040.1"/>
    <property type="molecule type" value="Genomic_DNA"/>
</dbReference>
<dbReference type="SUPFAM" id="SSF52540">
    <property type="entry name" value="P-loop containing nucleoside triphosphate hydrolases"/>
    <property type="match status" value="1"/>
</dbReference>
<dbReference type="Pfam" id="PF13635">
    <property type="entry name" value="DUF4143"/>
    <property type="match status" value="1"/>
</dbReference>
<organism evidence="3">
    <name type="scientific">uncultured Desulfobacterium sp</name>
    <dbReference type="NCBI Taxonomy" id="201089"/>
    <lineage>
        <taxon>Bacteria</taxon>
        <taxon>Pseudomonadati</taxon>
        <taxon>Thermodesulfobacteriota</taxon>
        <taxon>Desulfobacteria</taxon>
        <taxon>Desulfobacterales</taxon>
        <taxon>Desulfobacteriaceae</taxon>
        <taxon>Desulfobacterium</taxon>
        <taxon>environmental samples</taxon>
    </lineage>
</organism>
<evidence type="ECO:0000259" key="2">
    <source>
        <dbReference type="Pfam" id="PF13635"/>
    </source>
</evidence>